<keyword evidence="2" id="KW-1185">Reference proteome</keyword>
<dbReference type="AlphaFoldDB" id="A0AAD6TW40"/>
<dbReference type="EMBL" id="JARJCN010000066">
    <property type="protein sequence ID" value="KAJ7078426.1"/>
    <property type="molecule type" value="Genomic_DNA"/>
</dbReference>
<sequence>MASLFQYSGNTRDPNEIAAIDFLRKMNIVFRQNGITTDADKFLEVADRFNYASPADQWFEAIKADTTNPALSTDWDAFCTAFKARFEGPAPIVKPRGQLEDELTCMQITMEELARGTVKFGGADVCVLADFVDRVRRAVVQIEAGKGGCGLGVFYHTLPAVLQEGVGSVVPESWDAMTQGLASVPQYKIKFAVSQYRAQASLEARLSELDHQLAALDYGDGPRPLAW</sequence>
<protein>
    <submittedName>
        <fullName evidence="1">Uncharacterized protein</fullName>
    </submittedName>
</protein>
<evidence type="ECO:0000313" key="1">
    <source>
        <dbReference type="EMBL" id="KAJ7078426.1"/>
    </source>
</evidence>
<comment type="caution">
    <text evidence="1">The sequence shown here is derived from an EMBL/GenBank/DDBJ whole genome shotgun (WGS) entry which is preliminary data.</text>
</comment>
<proteinExistence type="predicted"/>
<accession>A0AAD6TW40</accession>
<organism evidence="1 2">
    <name type="scientific">Mycena belliarum</name>
    <dbReference type="NCBI Taxonomy" id="1033014"/>
    <lineage>
        <taxon>Eukaryota</taxon>
        <taxon>Fungi</taxon>
        <taxon>Dikarya</taxon>
        <taxon>Basidiomycota</taxon>
        <taxon>Agaricomycotina</taxon>
        <taxon>Agaricomycetes</taxon>
        <taxon>Agaricomycetidae</taxon>
        <taxon>Agaricales</taxon>
        <taxon>Marasmiineae</taxon>
        <taxon>Mycenaceae</taxon>
        <taxon>Mycena</taxon>
    </lineage>
</organism>
<evidence type="ECO:0000313" key="2">
    <source>
        <dbReference type="Proteomes" id="UP001222325"/>
    </source>
</evidence>
<gene>
    <name evidence="1" type="ORF">B0H15DRAFT_860422</name>
</gene>
<dbReference type="Proteomes" id="UP001222325">
    <property type="component" value="Unassembled WGS sequence"/>
</dbReference>
<reference evidence="1" key="1">
    <citation type="submission" date="2023-03" db="EMBL/GenBank/DDBJ databases">
        <title>Massive genome expansion in bonnet fungi (Mycena s.s.) driven by repeated elements and novel gene families across ecological guilds.</title>
        <authorList>
            <consortium name="Lawrence Berkeley National Laboratory"/>
            <person name="Harder C.B."/>
            <person name="Miyauchi S."/>
            <person name="Viragh M."/>
            <person name="Kuo A."/>
            <person name="Thoen E."/>
            <person name="Andreopoulos B."/>
            <person name="Lu D."/>
            <person name="Skrede I."/>
            <person name="Drula E."/>
            <person name="Henrissat B."/>
            <person name="Morin E."/>
            <person name="Kohler A."/>
            <person name="Barry K."/>
            <person name="LaButti K."/>
            <person name="Morin E."/>
            <person name="Salamov A."/>
            <person name="Lipzen A."/>
            <person name="Mereny Z."/>
            <person name="Hegedus B."/>
            <person name="Baldrian P."/>
            <person name="Stursova M."/>
            <person name="Weitz H."/>
            <person name="Taylor A."/>
            <person name="Grigoriev I.V."/>
            <person name="Nagy L.G."/>
            <person name="Martin F."/>
            <person name="Kauserud H."/>
        </authorList>
    </citation>
    <scope>NUCLEOTIDE SEQUENCE</scope>
    <source>
        <strain evidence="1">CBHHK173m</strain>
    </source>
</reference>
<name>A0AAD6TW40_9AGAR</name>